<gene>
    <name evidence="4" type="ORF">AMJ83_02905</name>
</gene>
<feature type="signal peptide" evidence="2">
    <location>
        <begin position="1"/>
        <end position="18"/>
    </location>
</feature>
<feature type="chain" id="PRO_5006646515" description="Yeast cell wall synthesis Kre9/Knh1-like N-terminal domain-containing protein" evidence="2">
    <location>
        <begin position="19"/>
        <end position="990"/>
    </location>
</feature>
<reference evidence="4 5" key="1">
    <citation type="journal article" date="2015" name="Microbiome">
        <title>Genomic resolution of linkages in carbon, nitrogen, and sulfur cycling among widespread estuary sediment bacteria.</title>
        <authorList>
            <person name="Baker B.J."/>
            <person name="Lazar C.S."/>
            <person name="Teske A.P."/>
            <person name="Dick G.J."/>
        </authorList>
    </citation>
    <scope>NUCLEOTIDE SEQUENCE [LARGE SCALE GENOMIC DNA]</scope>
    <source>
        <strain evidence="4">SM23_42</strain>
    </source>
</reference>
<dbReference type="EMBL" id="LJUJ01000003">
    <property type="protein sequence ID" value="KPK64379.1"/>
    <property type="molecule type" value="Genomic_DNA"/>
</dbReference>
<comment type="caution">
    <text evidence="4">The sequence shown here is derived from an EMBL/GenBank/DDBJ whole genome shotgun (WGS) entry which is preliminary data.</text>
</comment>
<dbReference type="NCBIfam" id="TIGR04183">
    <property type="entry name" value="Por_Secre_tail"/>
    <property type="match status" value="1"/>
</dbReference>
<dbReference type="Gene3D" id="2.130.10.130">
    <property type="entry name" value="Integrin alpha, N-terminal"/>
    <property type="match status" value="2"/>
</dbReference>
<evidence type="ECO:0000259" key="3">
    <source>
        <dbReference type="Pfam" id="PF10342"/>
    </source>
</evidence>
<keyword evidence="1 2" id="KW-0732">Signal</keyword>
<dbReference type="PANTHER" id="PTHR44103">
    <property type="entry name" value="PROPROTEIN CONVERTASE P"/>
    <property type="match status" value="1"/>
</dbReference>
<dbReference type="PANTHER" id="PTHR44103:SF1">
    <property type="entry name" value="PROPROTEIN CONVERTASE P"/>
    <property type="match status" value="1"/>
</dbReference>
<evidence type="ECO:0000313" key="4">
    <source>
        <dbReference type="EMBL" id="KPK64379.1"/>
    </source>
</evidence>
<dbReference type="Pfam" id="PF13517">
    <property type="entry name" value="FG-GAP_3"/>
    <property type="match status" value="2"/>
</dbReference>
<dbReference type="InterPro" id="IPR028994">
    <property type="entry name" value="Integrin_alpha_N"/>
</dbReference>
<protein>
    <recommendedName>
        <fullName evidence="3">Yeast cell wall synthesis Kre9/Knh1-like N-terminal domain-containing protein</fullName>
    </recommendedName>
</protein>
<feature type="domain" description="Yeast cell wall synthesis Kre9/Knh1-like N-terminal" evidence="3">
    <location>
        <begin position="705"/>
        <end position="786"/>
    </location>
</feature>
<evidence type="ECO:0000256" key="1">
    <source>
        <dbReference type="ARBA" id="ARBA00022729"/>
    </source>
</evidence>
<dbReference type="PATRIC" id="fig|1703779.3.peg.581"/>
<proteinExistence type="predicted"/>
<name>A0A0S8FWS7_UNCW3</name>
<evidence type="ECO:0000256" key="2">
    <source>
        <dbReference type="SAM" id="SignalP"/>
    </source>
</evidence>
<dbReference type="InterPro" id="IPR018466">
    <property type="entry name" value="Kre9/Knh1-like_N"/>
</dbReference>
<organism evidence="4 5">
    <name type="scientific">candidate division WOR_3 bacterium SM23_42</name>
    <dbReference type="NCBI Taxonomy" id="1703779"/>
    <lineage>
        <taxon>Bacteria</taxon>
        <taxon>Bacteria division WOR-3</taxon>
    </lineage>
</organism>
<accession>A0A0S8FWS7</accession>
<dbReference type="SUPFAM" id="SSF69318">
    <property type="entry name" value="Integrin alpha N-terminal domain"/>
    <property type="match status" value="1"/>
</dbReference>
<sequence>MIVRPFVCSILIVCMAHASLWTETTQEDFADGIFERNIYASHLDGGAVEFAPRFDLNNDGYIDLFTADRHGPYVKLYWGSASGYSPGSLTQFPSSGSGNCDAADVDNDGYADFIVTHKYTPKLTVYWGSPTGPGPYGYSDIMLLQAEGEACFVADFNKDGYLDIAMDVTLPGYGSVFWGSASGFNFSNRIDLPVEMGQHNIEVADFNKDNWLDVLFVAATWPTETYRIYWGASTGFSPTNFTSFPAIWGSHGVTVADLNCDAFLDIVYTYWYDPAAHIYWGDSTGYSGSNMQVLNPGYCYGGSAAADINKDGYLDIVFHRGGYGKHQQEIYWGSAAGYHDTSISYIGIPIEASGGLVADFDNDGDLDIFSNAITPGSHSYVFWGSEFTTYTELPVNNDHHGMFREIGNVYDRNYNEPYISSVFDAGQTSDWGTVEWDDSLPSGASIECCVRTGNTPSYDPTWSDWCMLGNGEPVPDSLNSQYIQYMTSLIYTNPALLPCLYEMSISYNIGDYIIVTVPNGGECWIRGNAYDITWTSNGVSGDVKIELYKGGVFNSTIVSSTANSGSYNWVIPAGQLPGTDYQVKIISINDPAVFDHSDADFTICSQIIVTAPNGGETWHIGETYDITWAPAGIGGNVSIEYSTDAGSTWNTVTSDTLDNGSYPWTIPATPTTQGRVKATHLTCAANYDESDGDFAITEYGITVTSPNGGEGWIRGNSYEITWMSSGVSGDVKIELYKGGVFNSTIVSSTANSGSYSWNIPAGQLPGTDYQVKITSISDPAVFDQSDADFTVCSQIVVTAPNGGETWHIGESHDITWAPAGIDGNVAVEYSTNGGSSWLIIDSDTPDDGIHTWSVPNTPTTEGRVKVTYLAFSANYDESDGDFTIPPLAIEENQSAGRPTVFSIQQNCPNPSSSRTLIKYAIPEPCRVEIRLYDVTGQEIAVLMDENLSYGYYGISIDVDDIAGRRLANGVYFYRFMAGQYIETKSLMVAR</sequence>
<feature type="domain" description="Yeast cell wall synthesis Kre9/Knh1-like N-terminal" evidence="3">
    <location>
        <begin position="518"/>
        <end position="598"/>
    </location>
</feature>
<evidence type="ECO:0000313" key="5">
    <source>
        <dbReference type="Proteomes" id="UP000051373"/>
    </source>
</evidence>
<dbReference type="Proteomes" id="UP000051373">
    <property type="component" value="Unassembled WGS sequence"/>
</dbReference>
<dbReference type="Pfam" id="PF10342">
    <property type="entry name" value="Kre9_KNH"/>
    <property type="match status" value="2"/>
</dbReference>
<dbReference type="STRING" id="1703779.AMJ83_02905"/>
<dbReference type="AlphaFoldDB" id="A0A0S8FWS7"/>
<dbReference type="InterPro" id="IPR026444">
    <property type="entry name" value="Secre_tail"/>
</dbReference>
<dbReference type="Gene3D" id="2.60.40.4070">
    <property type="match status" value="1"/>
</dbReference>
<dbReference type="InterPro" id="IPR013517">
    <property type="entry name" value="FG-GAP"/>
</dbReference>